<dbReference type="InterPro" id="IPR020472">
    <property type="entry name" value="WD40_PAC1"/>
</dbReference>
<dbReference type="InterPro" id="IPR010714">
    <property type="entry name" value="Coatomer_asu_C"/>
</dbReference>
<dbReference type="PANTHER" id="PTHR19876:SF1">
    <property type="entry name" value="COATOMER SUBUNIT ALPHA"/>
    <property type="match status" value="1"/>
</dbReference>
<evidence type="ECO:0000313" key="16">
    <source>
        <dbReference type="EMBL" id="KRW99238.1"/>
    </source>
</evidence>
<evidence type="ECO:0000256" key="1">
    <source>
        <dbReference type="ARBA" id="ARBA00004255"/>
    </source>
</evidence>
<evidence type="ECO:0000256" key="7">
    <source>
        <dbReference type="ARBA" id="ARBA00022892"/>
    </source>
</evidence>
<feature type="domain" description="COPA/B second beta-propeller" evidence="13">
    <location>
        <begin position="359"/>
        <end position="586"/>
    </location>
</feature>
<dbReference type="OMA" id="EMTYQKQ"/>
<dbReference type="InterPro" id="IPR006692">
    <property type="entry name" value="Beta-prop_COPA/B_2nd"/>
</dbReference>
<feature type="repeat" description="WD" evidence="11">
    <location>
        <begin position="47"/>
        <end position="88"/>
    </location>
</feature>
<keyword evidence="17" id="KW-1185">Reference proteome</keyword>
<dbReference type="InterPro" id="IPR050844">
    <property type="entry name" value="Coatomer_complex_subunit"/>
</dbReference>
<dbReference type="InterPro" id="IPR036322">
    <property type="entry name" value="WD40_repeat_dom_sf"/>
</dbReference>
<keyword evidence="3" id="KW-0813">Transport</keyword>
<dbReference type="GO" id="GO:0006886">
    <property type="term" value="P:intracellular protein transport"/>
    <property type="evidence" value="ECO:0007669"/>
    <property type="project" value="InterPro"/>
</dbReference>
<keyword evidence="5 11" id="KW-0853">WD repeat</keyword>
<dbReference type="PROSITE" id="PS50082">
    <property type="entry name" value="WD_REPEATS_2"/>
    <property type="match status" value="6"/>
</dbReference>
<dbReference type="Pfam" id="PF06957">
    <property type="entry name" value="COPI_C"/>
    <property type="match status" value="1"/>
</dbReference>
<evidence type="ECO:0000256" key="6">
    <source>
        <dbReference type="ARBA" id="ARBA00022737"/>
    </source>
</evidence>
<dbReference type="PROSITE" id="PS00678">
    <property type="entry name" value="WD_REPEATS_1"/>
    <property type="match status" value="1"/>
</dbReference>
<dbReference type="CDD" id="cd00200">
    <property type="entry name" value="WD40"/>
    <property type="match status" value="1"/>
</dbReference>
<keyword evidence="7" id="KW-0931">ER-Golgi transport</keyword>
<evidence type="ECO:0000313" key="17">
    <source>
        <dbReference type="Proteomes" id="UP000054937"/>
    </source>
</evidence>
<dbReference type="Gene3D" id="2.130.10.10">
    <property type="entry name" value="YVTN repeat-like/Quinoprotein amine dehydrogenase"/>
    <property type="match status" value="1"/>
</dbReference>
<comment type="subcellular location">
    <subcellularLocation>
        <location evidence="2">Cytoplasm</location>
    </subcellularLocation>
    <subcellularLocation>
        <location evidence="1">Golgi apparatus membrane</location>
        <topology evidence="1">Peripheral membrane protein</topology>
        <orientation evidence="1">Cytoplasmic side</orientation>
    </subcellularLocation>
</comment>
<dbReference type="CDD" id="cd22948">
    <property type="entry name" value="Coatomer_WDAD_alpha"/>
    <property type="match status" value="1"/>
</dbReference>
<evidence type="ECO:0000256" key="5">
    <source>
        <dbReference type="ARBA" id="ARBA00022574"/>
    </source>
</evidence>
<dbReference type="Proteomes" id="UP000054937">
    <property type="component" value="Unassembled WGS sequence"/>
</dbReference>
<proteinExistence type="predicted"/>
<dbReference type="InParanoid" id="A0A0V0QAI9"/>
<evidence type="ECO:0000256" key="9">
    <source>
        <dbReference type="ARBA" id="ARBA00023034"/>
    </source>
</evidence>
<evidence type="ECO:0000259" key="15">
    <source>
        <dbReference type="Pfam" id="PF23953"/>
    </source>
</evidence>
<name>A0A0V0QAI9_PSEPJ</name>
<dbReference type="SMART" id="SM00320">
    <property type="entry name" value="WD40"/>
    <property type="match status" value="6"/>
</dbReference>
<evidence type="ECO:0000259" key="14">
    <source>
        <dbReference type="Pfam" id="PF06957"/>
    </source>
</evidence>
<dbReference type="InterPro" id="IPR019775">
    <property type="entry name" value="WD40_repeat_CS"/>
</dbReference>
<dbReference type="OrthoDB" id="10261470at2759"/>
<comment type="caution">
    <text evidence="16">The sequence shown here is derived from an EMBL/GenBank/DDBJ whole genome shotgun (WGS) entry which is preliminary data.</text>
</comment>
<dbReference type="Pfam" id="PF23953">
    <property type="entry name" value="TPR_COPA_B"/>
    <property type="match status" value="1"/>
</dbReference>
<keyword evidence="8" id="KW-0653">Protein transport</keyword>
<dbReference type="GO" id="GO:0006891">
    <property type="term" value="P:intra-Golgi vesicle-mediated transport"/>
    <property type="evidence" value="ECO:0007669"/>
    <property type="project" value="TreeGrafter"/>
</dbReference>
<dbReference type="GO" id="GO:0005198">
    <property type="term" value="F:structural molecule activity"/>
    <property type="evidence" value="ECO:0007669"/>
    <property type="project" value="InterPro"/>
</dbReference>
<keyword evidence="9" id="KW-0333">Golgi apparatus</keyword>
<dbReference type="PRINTS" id="PR00320">
    <property type="entry name" value="GPROTEINBRPT"/>
</dbReference>
<dbReference type="InterPro" id="IPR015943">
    <property type="entry name" value="WD40/YVTN_repeat-like_dom_sf"/>
</dbReference>
<dbReference type="GO" id="GO:0006888">
    <property type="term" value="P:endoplasmic reticulum to Golgi vesicle-mediated transport"/>
    <property type="evidence" value="ECO:0007669"/>
    <property type="project" value="TreeGrafter"/>
</dbReference>
<evidence type="ECO:0000256" key="11">
    <source>
        <dbReference type="PROSITE-ProRule" id="PRU00221"/>
    </source>
</evidence>
<sequence length="1236" mass="142203">MKKKFETQSHRVKGLAFHPIRPWILASLHNGVVQLWDYRIQTLLETYDAHEGPCRGISFHHSQPLFVSGGDDYLVKVWNYKLKKHMFTLTGHLDYIRTTQFHHELPWILSSSDDQTIRIWNYQNRSQLAILTGHSHYVMCAQFHPSKDLIVSCSLDQTLRLWDFSQIRQKYNTNKSSNQQQQQLYGNEVEIIAIMDGHDLGVNWCSFHPTMNLIISSADDRKVKLWKFTETRAWEQDNFYGHSSNVSSCIFHPKLDVVISNSEDKTTRIWNLDRRVQIDMVKRETERYWISAANKENYLFATGHDNGFEIYSLINDKIPQVSLDNNQIVFIYRNQLKLYSYSSNSIKMIKDFEESESQSITMSATSIVHNHFDNSKVQLLIGFNDKKKETMQFQLLTYSNINQTCDAQKSFTGVNATFVSKSKIARLLPSQEVEVYNLELETNSNALPGLTGVQKLFQSPIGKLVALTESSLVIYDINGKKIVQQIPITSDMVSLKQIVWNKSNSFLALISKKNITIMTKNLQKICSFPEKFNIKSFVWGKDNSIYYTTINHIKYGLLNGDSGIFKCTDQTLRIARFEKEELLAIDSTGQVQKIKLNCDEYLLKQALNDRNWEKTQKLLNSMKRQGNSLISYLYKKNYAGLALNMVQDTKAKFSLALNSGNLDIAFEAVNELKDKESYQKFAQEALRQGQLQISQNQPSVEKAYRQTKEYDKLVFLYLLAGDSKKLQAMIQIAQKRGDNQSRFQNALYTGDIQERIKMFSEIGQINLAYLTAVVHGQEEMAAQLKQSVENPEELLKEIKEIKSSALVPPQPIIRNIQSSAQAQRNWPLNHIPEEYEVIYKQTSSGKQAAENLIEEQQQGNDLLVDEGYEYQGEQEEDQQQQNNDFNADLEAEGETEWDLNEEVLPEKNNSSNKEEKQAKKDAVQDGYKKQEDLVVKNGRLSQNPGEQVAAGYFELAFQNLKKQMGVVHFEPLKEICMKIATSAQTCVPQTPFLQNTMSLIHQDKKPFIFISIKQLSQLIQQKAYKLFSKGPSQFAEAQKTFLEILYSVLFLKISDQNELQQIQSLIKICQSYILAIKLQLNTKKQSSRASELMAYMALIKLQNPHREITLRQAQSALFKEKNYIYASYFATKLIRLLENNSSKEEVVNNSRRIFAECEKNGTNQGKQIQLEEGWLYDDDFVYQIDGQKLKIIEGNSVKCPFCQTRYEKNSGAEGRICTICQVAKIGQEVMGLKVSK</sequence>
<dbReference type="FunCoup" id="A0A0V0QAI9">
    <property type="interactions" value="529"/>
</dbReference>
<keyword evidence="6" id="KW-0677">Repeat</keyword>
<evidence type="ECO:0000256" key="4">
    <source>
        <dbReference type="ARBA" id="ARBA00022490"/>
    </source>
</evidence>
<feature type="repeat" description="WD" evidence="11">
    <location>
        <begin position="239"/>
        <end position="280"/>
    </location>
</feature>
<dbReference type="Pfam" id="PF00400">
    <property type="entry name" value="WD40"/>
    <property type="match status" value="6"/>
</dbReference>
<feature type="domain" description="COPA/B TPR" evidence="15">
    <location>
        <begin position="611"/>
        <end position="782"/>
    </location>
</feature>
<feature type="compositionally biased region" description="Acidic residues" evidence="12">
    <location>
        <begin position="892"/>
        <end position="903"/>
    </location>
</feature>
<evidence type="ECO:0000256" key="3">
    <source>
        <dbReference type="ARBA" id="ARBA00022448"/>
    </source>
</evidence>
<keyword evidence="4" id="KW-0963">Cytoplasm</keyword>
<dbReference type="Pfam" id="PF04053">
    <property type="entry name" value="B-prop_COPA_B_2nd"/>
    <property type="match status" value="1"/>
</dbReference>
<evidence type="ECO:0000256" key="8">
    <source>
        <dbReference type="ARBA" id="ARBA00022927"/>
    </source>
</evidence>
<protein>
    <submittedName>
        <fullName evidence="16">WD40-repeat-containing domain</fullName>
    </submittedName>
</protein>
<dbReference type="InterPro" id="IPR001680">
    <property type="entry name" value="WD40_rpt"/>
</dbReference>
<accession>A0A0V0QAI9</accession>
<feature type="repeat" description="WD" evidence="11">
    <location>
        <begin position="5"/>
        <end position="46"/>
    </location>
</feature>
<dbReference type="PROSITE" id="PS50294">
    <property type="entry name" value="WD_REPEATS_REGION"/>
    <property type="match status" value="5"/>
</dbReference>
<evidence type="ECO:0000259" key="13">
    <source>
        <dbReference type="Pfam" id="PF04053"/>
    </source>
</evidence>
<feature type="region of interest" description="Disordered" evidence="12">
    <location>
        <begin position="892"/>
        <end position="925"/>
    </location>
</feature>
<dbReference type="Gene3D" id="1.25.40.470">
    <property type="match status" value="1"/>
</dbReference>
<evidence type="ECO:0000256" key="2">
    <source>
        <dbReference type="ARBA" id="ARBA00004496"/>
    </source>
</evidence>
<evidence type="ECO:0000256" key="12">
    <source>
        <dbReference type="SAM" id="MobiDB-lite"/>
    </source>
</evidence>
<dbReference type="AlphaFoldDB" id="A0A0V0QAI9"/>
<dbReference type="SUPFAM" id="SSF50978">
    <property type="entry name" value="WD40 repeat-like"/>
    <property type="match status" value="2"/>
</dbReference>
<feature type="domain" description="Coatomer alpha subunit C-terminal" evidence="14">
    <location>
        <begin position="845"/>
        <end position="1235"/>
    </location>
</feature>
<reference evidence="16 17" key="1">
    <citation type="journal article" date="2015" name="Sci. Rep.">
        <title>Genome of the facultative scuticociliatosis pathogen Pseudocohnilembus persalinus provides insight into its virulence through horizontal gene transfer.</title>
        <authorList>
            <person name="Xiong J."/>
            <person name="Wang G."/>
            <person name="Cheng J."/>
            <person name="Tian M."/>
            <person name="Pan X."/>
            <person name="Warren A."/>
            <person name="Jiang C."/>
            <person name="Yuan D."/>
            <person name="Miao W."/>
        </authorList>
    </citation>
    <scope>NUCLEOTIDE SEQUENCE [LARGE SCALE GENOMIC DNA]</scope>
    <source>
        <strain evidence="16">36N120E</strain>
    </source>
</reference>
<dbReference type="GO" id="GO:0006890">
    <property type="term" value="P:retrograde vesicle-mediated transport, Golgi to endoplasmic reticulum"/>
    <property type="evidence" value="ECO:0007669"/>
    <property type="project" value="TreeGrafter"/>
</dbReference>
<gene>
    <name evidence="16" type="ORF">PPERSA_03944</name>
</gene>
<feature type="compositionally biased region" description="Basic and acidic residues" evidence="12">
    <location>
        <begin position="912"/>
        <end position="925"/>
    </location>
</feature>
<feature type="repeat" description="WD" evidence="11">
    <location>
        <begin position="131"/>
        <end position="172"/>
    </location>
</feature>
<dbReference type="GO" id="GO:0000139">
    <property type="term" value="C:Golgi membrane"/>
    <property type="evidence" value="ECO:0007669"/>
    <property type="project" value="UniProtKB-SubCell"/>
</dbReference>
<dbReference type="InterPro" id="IPR056176">
    <property type="entry name" value="TPR_COPA_B"/>
</dbReference>
<dbReference type="InterPro" id="IPR047312">
    <property type="entry name" value="Coatomer_alpha_WD-assoc_reg"/>
</dbReference>
<organism evidence="16 17">
    <name type="scientific">Pseudocohnilembus persalinus</name>
    <name type="common">Ciliate</name>
    <dbReference type="NCBI Taxonomy" id="266149"/>
    <lineage>
        <taxon>Eukaryota</taxon>
        <taxon>Sar</taxon>
        <taxon>Alveolata</taxon>
        <taxon>Ciliophora</taxon>
        <taxon>Intramacronucleata</taxon>
        <taxon>Oligohymenophorea</taxon>
        <taxon>Scuticociliatia</taxon>
        <taxon>Philasterida</taxon>
        <taxon>Pseudocohnilembidae</taxon>
        <taxon>Pseudocohnilembus</taxon>
    </lineage>
</organism>
<evidence type="ECO:0000256" key="10">
    <source>
        <dbReference type="ARBA" id="ARBA00023136"/>
    </source>
</evidence>
<dbReference type="EMBL" id="LDAU01000217">
    <property type="protein sequence ID" value="KRW99238.1"/>
    <property type="molecule type" value="Genomic_DNA"/>
</dbReference>
<feature type="repeat" description="WD" evidence="11">
    <location>
        <begin position="89"/>
        <end position="130"/>
    </location>
</feature>
<keyword evidence="10" id="KW-0472">Membrane</keyword>
<dbReference type="GO" id="GO:0030126">
    <property type="term" value="C:COPI vesicle coat"/>
    <property type="evidence" value="ECO:0007669"/>
    <property type="project" value="InterPro"/>
</dbReference>
<dbReference type="PANTHER" id="PTHR19876">
    <property type="entry name" value="COATOMER"/>
    <property type="match status" value="1"/>
</dbReference>
<dbReference type="FunFam" id="1.25.40.470:FF:000002">
    <property type="entry name" value="Coatomer subunit alpha"/>
    <property type="match status" value="1"/>
</dbReference>
<feature type="repeat" description="WD" evidence="11">
    <location>
        <begin position="195"/>
        <end position="236"/>
    </location>
</feature>